<evidence type="ECO:0000256" key="2">
    <source>
        <dbReference type="ARBA" id="ARBA00004651"/>
    </source>
</evidence>
<comment type="subunit">
    <text evidence="8">Component of the lipopolysaccharide transport and assembly complex. The LptBFG transporter is composed of two ATP-binding proteins (LptB) and two transmembrane proteins (LptF and LptG).</text>
</comment>
<keyword evidence="4" id="KW-1003">Cell membrane</keyword>
<evidence type="ECO:0000256" key="8">
    <source>
        <dbReference type="ARBA" id="ARBA00026081"/>
    </source>
</evidence>
<comment type="subcellular location">
    <subcellularLocation>
        <location evidence="2">Cell membrane</location>
        <topology evidence="2">Multi-pass membrane protein</topology>
    </subcellularLocation>
</comment>
<feature type="transmembrane region" description="Helical" evidence="9">
    <location>
        <begin position="63"/>
        <end position="86"/>
    </location>
</feature>
<evidence type="ECO:0000256" key="5">
    <source>
        <dbReference type="ARBA" id="ARBA00022692"/>
    </source>
</evidence>
<feature type="transmembrane region" description="Helical" evidence="9">
    <location>
        <begin position="327"/>
        <end position="350"/>
    </location>
</feature>
<gene>
    <name evidence="10" type="ORF">FHR99_001115</name>
</gene>
<dbReference type="PANTHER" id="PTHR33529">
    <property type="entry name" value="SLR0882 PROTEIN-RELATED"/>
    <property type="match status" value="1"/>
</dbReference>
<dbReference type="InterPro" id="IPR005495">
    <property type="entry name" value="LptG/LptF_permease"/>
</dbReference>
<evidence type="ECO:0000313" key="10">
    <source>
        <dbReference type="EMBL" id="MBB3046879.1"/>
    </source>
</evidence>
<comment type="caution">
    <text evidence="10">The sequence shown here is derived from an EMBL/GenBank/DDBJ whole genome shotgun (WGS) entry which is preliminary data.</text>
</comment>
<comment type="similarity">
    <text evidence="3">Belongs to the LptF/LptG family.</text>
</comment>
<accession>A0A7W4Z4V7</accession>
<keyword evidence="7 9" id="KW-0472">Membrane</keyword>
<keyword evidence="11" id="KW-1185">Reference proteome</keyword>
<evidence type="ECO:0000256" key="3">
    <source>
        <dbReference type="ARBA" id="ARBA00007725"/>
    </source>
</evidence>
<dbReference type="Pfam" id="PF03739">
    <property type="entry name" value="LptF_LptG"/>
    <property type="match status" value="1"/>
</dbReference>
<evidence type="ECO:0000256" key="1">
    <source>
        <dbReference type="ARBA" id="ARBA00002265"/>
    </source>
</evidence>
<feature type="transmembrane region" description="Helical" evidence="9">
    <location>
        <begin position="12"/>
        <end position="33"/>
    </location>
</feature>
<proteinExistence type="inferred from homology"/>
<keyword evidence="5 9" id="KW-0812">Transmembrane</keyword>
<reference evidence="10 11" key="1">
    <citation type="submission" date="2020-08" db="EMBL/GenBank/DDBJ databases">
        <title>Genomic Encyclopedia of Type Strains, Phase III (KMG-III): the genomes of soil and plant-associated and newly described type strains.</title>
        <authorList>
            <person name="Whitman W."/>
        </authorList>
    </citation>
    <scope>NUCLEOTIDE SEQUENCE [LARGE SCALE GENOMIC DNA]</scope>
    <source>
        <strain evidence="10 11">CECT 8654</strain>
    </source>
</reference>
<evidence type="ECO:0000256" key="7">
    <source>
        <dbReference type="ARBA" id="ARBA00023136"/>
    </source>
</evidence>
<dbReference type="PANTHER" id="PTHR33529:SF2">
    <property type="entry name" value="LIPOPOLYSACCHARIDE EXPORT SYSTEM PERMEASE PROTEIN LPTG"/>
    <property type="match status" value="1"/>
</dbReference>
<keyword evidence="6 9" id="KW-1133">Transmembrane helix</keyword>
<dbReference type="RefSeq" id="WP_183409538.1">
    <property type="nucleotide sequence ID" value="NZ_JACHWY010000001.1"/>
</dbReference>
<dbReference type="InterPro" id="IPR030923">
    <property type="entry name" value="LptG"/>
</dbReference>
<dbReference type="Proteomes" id="UP000537130">
    <property type="component" value="Unassembled WGS sequence"/>
</dbReference>
<organism evidence="10 11">
    <name type="scientific">Litorivivens lipolytica</name>
    <dbReference type="NCBI Taxonomy" id="1524264"/>
    <lineage>
        <taxon>Bacteria</taxon>
        <taxon>Pseudomonadati</taxon>
        <taxon>Pseudomonadota</taxon>
        <taxon>Gammaproteobacteria</taxon>
        <taxon>Litorivivens</taxon>
    </lineage>
</organism>
<evidence type="ECO:0000256" key="4">
    <source>
        <dbReference type="ARBA" id="ARBA00022475"/>
    </source>
</evidence>
<evidence type="ECO:0000256" key="6">
    <source>
        <dbReference type="ARBA" id="ARBA00022989"/>
    </source>
</evidence>
<protein>
    <submittedName>
        <fullName evidence="10">Lipopolysaccharide export system permease protein</fullName>
    </submittedName>
</protein>
<comment type="function">
    <text evidence="1">Part of the ABC transporter complex LptBFG involved in the translocation of lipopolysaccharide (LPS) from the inner membrane to the outer membrane.</text>
</comment>
<dbReference type="AlphaFoldDB" id="A0A7W4Z4V7"/>
<evidence type="ECO:0000313" key="11">
    <source>
        <dbReference type="Proteomes" id="UP000537130"/>
    </source>
</evidence>
<dbReference type="NCBIfam" id="TIGR04408">
    <property type="entry name" value="LptG_lptG"/>
    <property type="match status" value="1"/>
</dbReference>
<feature type="transmembrane region" description="Helical" evidence="9">
    <location>
        <begin position="272"/>
        <end position="291"/>
    </location>
</feature>
<feature type="transmembrane region" description="Helical" evidence="9">
    <location>
        <begin position="98"/>
        <end position="121"/>
    </location>
</feature>
<evidence type="ECO:0000256" key="9">
    <source>
        <dbReference type="SAM" id="Phobius"/>
    </source>
</evidence>
<name>A0A7W4Z4V7_9GAMM</name>
<sequence>MIKLDAYVGRTVTAAILLVLLVIVGIDLLTALIDELEDVSEDYTFLRVAKYVLLTTPSSLYEYLPFAALVGCLAGLGSLAGTSELVVMRAAGISTRRLVWSVIKPALMLTLLGLCIAEFVAPRFQQIAESGRAIALQEEGKVHSEYGMWHREGDSYMHFNAVEAGGILHGVVVYQFGEGRELQQVLYAERASFSAGKWLLEEGSVSYFSSEGATKELYSQRAWDTELTPELLNILVLEPSDLSISGIWRYANYLQEQGVSAAEYELAFWQKILQPLAILALVLVAISFVFGPLRQVTMGFRVFTGVMVGIVFRTMQDMLGPASLVFGFEPLVATLIPIGLCLLFGAAMMMRRV</sequence>
<feature type="transmembrane region" description="Helical" evidence="9">
    <location>
        <begin position="298"/>
        <end position="315"/>
    </location>
</feature>
<dbReference type="EMBL" id="JACHWY010000001">
    <property type="protein sequence ID" value="MBB3046879.1"/>
    <property type="molecule type" value="Genomic_DNA"/>
</dbReference>
<dbReference type="GO" id="GO:0043190">
    <property type="term" value="C:ATP-binding cassette (ABC) transporter complex"/>
    <property type="evidence" value="ECO:0007669"/>
    <property type="project" value="InterPro"/>
</dbReference>
<dbReference type="GO" id="GO:0055085">
    <property type="term" value="P:transmembrane transport"/>
    <property type="evidence" value="ECO:0007669"/>
    <property type="project" value="InterPro"/>
</dbReference>
<dbReference type="GO" id="GO:0015920">
    <property type="term" value="P:lipopolysaccharide transport"/>
    <property type="evidence" value="ECO:0007669"/>
    <property type="project" value="TreeGrafter"/>
</dbReference>